<dbReference type="RefSeq" id="WP_377940525.1">
    <property type="nucleotide sequence ID" value="NZ_JBHUCX010000001.1"/>
</dbReference>
<feature type="domain" description="KOW" evidence="6">
    <location>
        <begin position="2"/>
        <end position="29"/>
    </location>
</feature>
<evidence type="ECO:0000259" key="6">
    <source>
        <dbReference type="SMART" id="SM00739"/>
    </source>
</evidence>
<reference evidence="8" key="1">
    <citation type="journal article" date="2019" name="Int. J. Syst. Evol. Microbiol.">
        <title>The Global Catalogue of Microorganisms (GCM) 10K type strain sequencing project: providing services to taxonomists for standard genome sequencing and annotation.</title>
        <authorList>
            <consortium name="The Broad Institute Genomics Platform"/>
            <consortium name="The Broad Institute Genome Sequencing Center for Infectious Disease"/>
            <person name="Wu L."/>
            <person name="Ma J."/>
        </authorList>
    </citation>
    <scope>NUCLEOTIDE SEQUENCE [LARGE SCALE GENOMIC DNA]</scope>
    <source>
        <strain evidence="8">CGMCC 1.12286</strain>
    </source>
</reference>
<keyword evidence="2 5" id="KW-0689">Ribosomal protein</keyword>
<dbReference type="SMART" id="SM00739">
    <property type="entry name" value="KOW"/>
    <property type="match status" value="1"/>
</dbReference>
<name>A0ABW4JB13_9BACL</name>
<evidence type="ECO:0000313" key="8">
    <source>
        <dbReference type="Proteomes" id="UP001597079"/>
    </source>
</evidence>
<evidence type="ECO:0000256" key="2">
    <source>
        <dbReference type="ARBA" id="ARBA00022980"/>
    </source>
</evidence>
<dbReference type="NCBIfam" id="TIGR01079">
    <property type="entry name" value="rplX_bact"/>
    <property type="match status" value="1"/>
</dbReference>
<comment type="function">
    <text evidence="5">One of two assembly initiator proteins, it binds directly to the 5'-end of the 23S rRNA, where it nucleates assembly of the 50S subunit.</text>
</comment>
<comment type="similarity">
    <text evidence="1 5">Belongs to the universal ribosomal protein uL24 family.</text>
</comment>
<evidence type="ECO:0000313" key="7">
    <source>
        <dbReference type="EMBL" id="MFD1673140.1"/>
    </source>
</evidence>
<evidence type="ECO:0000256" key="4">
    <source>
        <dbReference type="ARBA" id="ARBA00035206"/>
    </source>
</evidence>
<comment type="caution">
    <text evidence="7">The sequence shown here is derived from an EMBL/GenBank/DDBJ whole genome shotgun (WGS) entry which is preliminary data.</text>
</comment>
<dbReference type="InterPro" id="IPR008991">
    <property type="entry name" value="Translation_prot_SH3-like_sf"/>
</dbReference>
<evidence type="ECO:0000256" key="5">
    <source>
        <dbReference type="HAMAP-Rule" id="MF_01326"/>
    </source>
</evidence>
<dbReference type="GO" id="GO:0005840">
    <property type="term" value="C:ribosome"/>
    <property type="evidence" value="ECO:0007669"/>
    <property type="project" value="UniProtKB-KW"/>
</dbReference>
<dbReference type="InterPro" id="IPR041988">
    <property type="entry name" value="Ribosomal_uL24_KOW"/>
</dbReference>
<dbReference type="HAMAP" id="MF_01326_B">
    <property type="entry name" value="Ribosomal_uL24_B"/>
    <property type="match status" value="1"/>
</dbReference>
<dbReference type="Pfam" id="PF00467">
    <property type="entry name" value="KOW"/>
    <property type="match status" value="1"/>
</dbReference>
<dbReference type="InterPro" id="IPR057264">
    <property type="entry name" value="Ribosomal_uL24_C"/>
</dbReference>
<dbReference type="EMBL" id="JBHUCX010000001">
    <property type="protein sequence ID" value="MFD1673140.1"/>
    <property type="molecule type" value="Genomic_DNA"/>
</dbReference>
<accession>A0ABW4JB13</accession>
<keyword evidence="8" id="KW-1185">Reference proteome</keyword>
<dbReference type="InterPro" id="IPR005824">
    <property type="entry name" value="KOW"/>
</dbReference>
<evidence type="ECO:0000256" key="1">
    <source>
        <dbReference type="ARBA" id="ARBA00010618"/>
    </source>
</evidence>
<dbReference type="SUPFAM" id="SSF50104">
    <property type="entry name" value="Translation proteins SH3-like domain"/>
    <property type="match status" value="1"/>
</dbReference>
<dbReference type="CDD" id="cd06089">
    <property type="entry name" value="KOW_RPL26"/>
    <property type="match status" value="1"/>
</dbReference>
<dbReference type="InterPro" id="IPR014722">
    <property type="entry name" value="Rib_uL2_dom2"/>
</dbReference>
<sequence>MRVKTGDKVVVIAGKDKAKSGRVLKVFPKEQRVLVEGVNIVKRHSKPSAANPDGGILEKEASIHVSNVAIADPKTGGATRVGFKFLEDGKKVRYAKKSGETLD</sequence>
<evidence type="ECO:0000256" key="3">
    <source>
        <dbReference type="ARBA" id="ARBA00023274"/>
    </source>
</evidence>
<keyword evidence="5" id="KW-0694">RNA-binding</keyword>
<organism evidence="7 8">
    <name type="scientific">Alicyclobacillus fodiniaquatilis</name>
    <dbReference type="NCBI Taxonomy" id="1661150"/>
    <lineage>
        <taxon>Bacteria</taxon>
        <taxon>Bacillati</taxon>
        <taxon>Bacillota</taxon>
        <taxon>Bacilli</taxon>
        <taxon>Bacillales</taxon>
        <taxon>Alicyclobacillaceae</taxon>
        <taxon>Alicyclobacillus</taxon>
    </lineage>
</organism>
<keyword evidence="5" id="KW-0699">rRNA-binding</keyword>
<dbReference type="InterPro" id="IPR003256">
    <property type="entry name" value="Ribosomal_uL24"/>
</dbReference>
<keyword evidence="3 5" id="KW-0687">Ribonucleoprotein</keyword>
<dbReference type="Gene3D" id="2.30.30.30">
    <property type="match status" value="1"/>
</dbReference>
<dbReference type="Proteomes" id="UP001597079">
    <property type="component" value="Unassembled WGS sequence"/>
</dbReference>
<proteinExistence type="inferred from homology"/>
<protein>
    <recommendedName>
        <fullName evidence="4 5">Large ribosomal subunit protein uL24</fullName>
    </recommendedName>
</protein>
<comment type="subunit">
    <text evidence="5">Part of the 50S ribosomal subunit.</text>
</comment>
<dbReference type="Pfam" id="PF17136">
    <property type="entry name" value="ribosomal_L24"/>
    <property type="match status" value="1"/>
</dbReference>
<gene>
    <name evidence="5 7" type="primary">rplX</name>
    <name evidence="7" type="ORF">ACFSB2_00195</name>
</gene>
<comment type="function">
    <text evidence="5">One of the proteins that surrounds the polypeptide exit tunnel on the outside of the subunit.</text>
</comment>
<dbReference type="PANTHER" id="PTHR12903">
    <property type="entry name" value="MITOCHONDRIAL RIBOSOMAL PROTEIN L24"/>
    <property type="match status" value="1"/>
</dbReference>